<gene>
    <name evidence="1" type="ORF">ILT43_11995</name>
</gene>
<name>A0ABS2DAQ4_9SPHN</name>
<dbReference type="RefSeq" id="WP_204199192.1">
    <property type="nucleotide sequence ID" value="NZ_JAFEMC010000003.1"/>
</dbReference>
<proteinExistence type="predicted"/>
<sequence length="309" mass="33945">MSQQWRNVMTSHPERKCLRMFGLASVCLKEMTTMSNNANNTATVVNSTLLSTIQNQQLVYANARGRKALAQMVGDAYEIIVNQLLPATKDDQVALLNRFKIPPATGKTSEFTPWIAAFWGEEDPDESKTFKALDGQYYRRWVPNRSMSVYFHTMEALADAGIESDAAAWIMAKGGAQVVANVRKRRIADEGKPSLIETQNTQRDLYLSDGPHCALKLPKLAVPDDVEDGQFFSIIVEKTADGFAFRGISETDASAKLARLAADSWEKLSLAVVKNSKKPVIDASGTVKVTKSQAKTILSRKPVTEAAAA</sequence>
<comment type="caution">
    <text evidence="1">The sequence shown here is derived from an EMBL/GenBank/DDBJ whole genome shotgun (WGS) entry which is preliminary data.</text>
</comment>
<reference evidence="1 2" key="1">
    <citation type="submission" date="2020-12" db="EMBL/GenBank/DDBJ databases">
        <title>Sphingomonas sp.</title>
        <authorList>
            <person name="Kim M.K."/>
        </authorList>
    </citation>
    <scope>NUCLEOTIDE SEQUENCE [LARGE SCALE GENOMIC DNA]</scope>
    <source>
        <strain evidence="1 2">BT552</strain>
    </source>
</reference>
<organism evidence="1 2">
    <name type="scientific">Sphingomonas longa</name>
    <dbReference type="NCBI Taxonomy" id="2778730"/>
    <lineage>
        <taxon>Bacteria</taxon>
        <taxon>Pseudomonadati</taxon>
        <taxon>Pseudomonadota</taxon>
        <taxon>Alphaproteobacteria</taxon>
        <taxon>Sphingomonadales</taxon>
        <taxon>Sphingomonadaceae</taxon>
        <taxon>Sphingomonas</taxon>
    </lineage>
</organism>
<protein>
    <submittedName>
        <fullName evidence="1">Uncharacterized protein</fullName>
    </submittedName>
</protein>
<dbReference type="Proteomes" id="UP000763641">
    <property type="component" value="Unassembled WGS sequence"/>
</dbReference>
<dbReference type="EMBL" id="JAFEMC010000003">
    <property type="protein sequence ID" value="MBM6577094.1"/>
    <property type="molecule type" value="Genomic_DNA"/>
</dbReference>
<evidence type="ECO:0000313" key="1">
    <source>
        <dbReference type="EMBL" id="MBM6577094.1"/>
    </source>
</evidence>
<accession>A0ABS2DAQ4</accession>
<evidence type="ECO:0000313" key="2">
    <source>
        <dbReference type="Proteomes" id="UP000763641"/>
    </source>
</evidence>
<keyword evidence="2" id="KW-1185">Reference proteome</keyword>